<dbReference type="SUPFAM" id="SSF52087">
    <property type="entry name" value="CRAL/TRIO domain"/>
    <property type="match status" value="1"/>
</dbReference>
<gene>
    <name evidence="3" type="ORF">AB675_7483</name>
</gene>
<dbReference type="Gene3D" id="3.40.50.150">
    <property type="entry name" value="Vaccinia Virus protein VP39"/>
    <property type="match status" value="1"/>
</dbReference>
<evidence type="ECO:0000313" key="3">
    <source>
        <dbReference type="EMBL" id="KPI40410.1"/>
    </source>
</evidence>
<dbReference type="OrthoDB" id="43460at2759"/>
<dbReference type="GeneID" id="28739734"/>
<dbReference type="SUPFAM" id="SSF46938">
    <property type="entry name" value="CRAL/TRIO N-terminal domain"/>
    <property type="match status" value="1"/>
</dbReference>
<dbReference type="InterPro" id="IPR036865">
    <property type="entry name" value="CRAL-TRIO_dom_sf"/>
</dbReference>
<dbReference type="PANTHER" id="PTHR46590">
    <property type="entry name" value="PHOSPHATIDYLINOSITOL TRANSFER PROTEIN CSR1-RELATED"/>
    <property type="match status" value="1"/>
</dbReference>
<dbReference type="STRING" id="1664694.A0A0N1H9V1"/>
<evidence type="ECO:0000259" key="2">
    <source>
        <dbReference type="PROSITE" id="PS50191"/>
    </source>
</evidence>
<sequence>MAKDMHASTGESWKDMAAAFTKLPDFQKANPTTKRLIARMDEVYPVREATGILDNGCGAGALISYILDEYGSQLPPDATIIGADFSEHMVKALSDKQKTRIDGGQEVWKRLQPRQIDAHDLSSVIGAGSLSHVVAGHVFFLLADARKALRQAHLVLQSGGILAISHGYESQHIDAIQDAVESVRPGTQLKMVRKEWSTEEATKAELEECGFEDVEIFFVDNEMGYEKIDDFASMLVRMPVMQNVVDDYSTDEKQRLVQQLAGNLRQANPKEPGKLRGRNLSAYTSYTWYIAGFFLVCGTALIYDSAVRIETEEPVPTAVEFVEASPTTSHDPFFTSMPIAPGHRGNLTADQEAKLRQLWTLTLHTFGVQDPNHPNGTAALDDTPTNSEAEGKEKKKKSRLGIFGRNKHDDHSASPKVGATDESDDKYGQVKEYHQILSTQTPESLRTAFWSMVKADHPDALLLRFLRARKWDVNKALVMLISTMSWRGNEMHVDDDVILHGELGALNDSRSSDAAVKREGHDFLEQMRLGKSFLHGADKEGRPLCIVRARLHHGGDQTEKSLERYTVFVIETARLLLRPPVETATILFDMTHFTMANMDYTPVKFMIKIFEANYPESLGNVLVHKAPWLFQGIWKIIKGWLDPVVAAKVHFTSSVEDLEQFIDRSKILKELGGDENWEYVFVEPQDGEDKLMQDESAKKPLNEERQKMVQEFEKDTFEWIRQCEGPKPTPEAETTKHQRDDIATQLHDNYWKLDPHIRARTLYDRVGMIEQDGKINFYPSHKEAKQTVEAQATNPSDVD</sequence>
<dbReference type="RefSeq" id="XP_018000373.1">
    <property type="nucleotide sequence ID" value="XM_018147854.1"/>
</dbReference>
<dbReference type="InterPro" id="IPR013217">
    <property type="entry name" value="Methyltransf_12"/>
</dbReference>
<dbReference type="Gene3D" id="3.40.525.10">
    <property type="entry name" value="CRAL-TRIO lipid binding domain"/>
    <property type="match status" value="1"/>
</dbReference>
<dbReference type="AlphaFoldDB" id="A0A0N1H9V1"/>
<dbReference type="SMART" id="SM01100">
    <property type="entry name" value="CRAL_TRIO_N"/>
    <property type="match status" value="1"/>
</dbReference>
<dbReference type="CDD" id="cd02440">
    <property type="entry name" value="AdoMet_MTases"/>
    <property type="match status" value="1"/>
</dbReference>
<evidence type="ECO:0000256" key="1">
    <source>
        <dbReference type="SAM" id="MobiDB-lite"/>
    </source>
</evidence>
<feature type="domain" description="CRAL-TRIO" evidence="2">
    <location>
        <begin position="522"/>
        <end position="679"/>
    </location>
</feature>
<dbReference type="PANTHER" id="PTHR46590:SF1">
    <property type="entry name" value="PHOSPHATIDYLINOSITOL TRANSFER PROTEIN CSR1"/>
    <property type="match status" value="1"/>
</dbReference>
<feature type="region of interest" description="Disordered" evidence="1">
    <location>
        <begin position="369"/>
        <end position="425"/>
    </location>
</feature>
<feature type="region of interest" description="Disordered" evidence="1">
    <location>
        <begin position="780"/>
        <end position="799"/>
    </location>
</feature>
<dbReference type="InterPro" id="IPR011074">
    <property type="entry name" value="CRAL/TRIO_N_dom"/>
</dbReference>
<dbReference type="Pfam" id="PF03765">
    <property type="entry name" value="CRAL_TRIO_N"/>
    <property type="match status" value="1"/>
</dbReference>
<accession>A0A0N1H9V1</accession>
<dbReference type="InterPro" id="IPR036273">
    <property type="entry name" value="CRAL/TRIO_N_dom_sf"/>
</dbReference>
<dbReference type="SMART" id="SM00516">
    <property type="entry name" value="SEC14"/>
    <property type="match status" value="1"/>
</dbReference>
<dbReference type="PROSITE" id="PS50191">
    <property type="entry name" value="CRAL_TRIO"/>
    <property type="match status" value="1"/>
</dbReference>
<dbReference type="Pfam" id="PF00650">
    <property type="entry name" value="CRAL_TRIO"/>
    <property type="match status" value="1"/>
</dbReference>
<feature type="compositionally biased region" description="Polar residues" evidence="1">
    <location>
        <begin position="788"/>
        <end position="799"/>
    </location>
</feature>
<name>A0A0N1H9V1_9EURO</name>
<dbReference type="InterPro" id="IPR052432">
    <property type="entry name" value="PITP/CRAL-TRIO"/>
</dbReference>
<dbReference type="SUPFAM" id="SSF53335">
    <property type="entry name" value="S-adenosyl-L-methionine-dependent methyltransferases"/>
    <property type="match status" value="1"/>
</dbReference>
<evidence type="ECO:0000313" key="4">
    <source>
        <dbReference type="Proteomes" id="UP000038010"/>
    </source>
</evidence>
<reference evidence="3 4" key="1">
    <citation type="submission" date="2015-06" db="EMBL/GenBank/DDBJ databases">
        <title>Draft genome of the ant-associated black yeast Phialophora attae CBS 131958.</title>
        <authorList>
            <person name="Moreno L.F."/>
            <person name="Stielow B.J."/>
            <person name="de Hoog S."/>
            <person name="Vicente V.A."/>
            <person name="Weiss V.A."/>
            <person name="de Vries M."/>
            <person name="Cruz L.M."/>
            <person name="Souza E.M."/>
        </authorList>
    </citation>
    <scope>NUCLEOTIDE SEQUENCE [LARGE SCALE GENOMIC DNA]</scope>
    <source>
        <strain evidence="3 4">CBS 131958</strain>
    </source>
</reference>
<dbReference type="Proteomes" id="UP000038010">
    <property type="component" value="Unassembled WGS sequence"/>
</dbReference>
<organism evidence="3 4">
    <name type="scientific">Cyphellophora attinorum</name>
    <dbReference type="NCBI Taxonomy" id="1664694"/>
    <lineage>
        <taxon>Eukaryota</taxon>
        <taxon>Fungi</taxon>
        <taxon>Dikarya</taxon>
        <taxon>Ascomycota</taxon>
        <taxon>Pezizomycotina</taxon>
        <taxon>Eurotiomycetes</taxon>
        <taxon>Chaetothyriomycetidae</taxon>
        <taxon>Chaetothyriales</taxon>
        <taxon>Cyphellophoraceae</taxon>
        <taxon>Cyphellophora</taxon>
    </lineage>
</organism>
<dbReference type="Pfam" id="PF08242">
    <property type="entry name" value="Methyltransf_12"/>
    <property type="match status" value="1"/>
</dbReference>
<dbReference type="InterPro" id="IPR029063">
    <property type="entry name" value="SAM-dependent_MTases_sf"/>
</dbReference>
<dbReference type="CDD" id="cd00170">
    <property type="entry name" value="SEC14"/>
    <property type="match status" value="1"/>
</dbReference>
<dbReference type="VEuPathDB" id="FungiDB:AB675_7483"/>
<comment type="caution">
    <text evidence="3">The sequence shown here is derived from an EMBL/GenBank/DDBJ whole genome shotgun (WGS) entry which is preliminary data.</text>
</comment>
<dbReference type="InterPro" id="IPR001251">
    <property type="entry name" value="CRAL-TRIO_dom"/>
</dbReference>
<proteinExistence type="predicted"/>
<dbReference type="EMBL" id="LFJN01000012">
    <property type="protein sequence ID" value="KPI40410.1"/>
    <property type="molecule type" value="Genomic_DNA"/>
</dbReference>
<protein>
    <submittedName>
        <fullName evidence="3">CRAL-TRIO domain-containing protein C3H8.02</fullName>
    </submittedName>
</protein>
<keyword evidence="4" id="KW-1185">Reference proteome</keyword>